<sequence length="89" mass="9455">MAEKGGAAMGGMADKIRFGLTGGTIRTEILGNSRLILEGCDGIIEYGPAQIGLRCGRQQLWVTGQNLQLLCVEEDCAVLSGRIEAIAFK</sequence>
<keyword evidence="2" id="KW-1185">Reference proteome</keyword>
<accession>A0ABS9CQD1</accession>
<evidence type="ECO:0000313" key="1">
    <source>
        <dbReference type="EMBL" id="MCF2653037.1"/>
    </source>
</evidence>
<reference evidence="1 2" key="1">
    <citation type="submission" date="2020-12" db="EMBL/GenBank/DDBJ databases">
        <title>Whole genome sequences of gut porcine anaerobes.</title>
        <authorList>
            <person name="Kubasova T."/>
            <person name="Jahodarova E."/>
            <person name="Rychlik I."/>
        </authorList>
    </citation>
    <scope>NUCLEOTIDE SEQUENCE [LARGE SCALE GENOMIC DNA]</scope>
    <source>
        <strain evidence="1 2">An867</strain>
    </source>
</reference>
<organism evidence="1 2">
    <name type="scientific">Anaeromassilibacillus senegalensis</name>
    <dbReference type="NCBI Taxonomy" id="1673717"/>
    <lineage>
        <taxon>Bacteria</taxon>
        <taxon>Bacillati</taxon>
        <taxon>Bacillota</taxon>
        <taxon>Clostridia</taxon>
        <taxon>Eubacteriales</taxon>
        <taxon>Acutalibacteraceae</taxon>
        <taxon>Anaeromassilibacillus</taxon>
    </lineage>
</organism>
<dbReference type="InterPro" id="IPR022476">
    <property type="entry name" value="Spore_YabP/YqfC"/>
</dbReference>
<comment type="caution">
    <text evidence="1">The sequence shown here is derived from an EMBL/GenBank/DDBJ whole genome shotgun (WGS) entry which is preliminary data.</text>
</comment>
<dbReference type="Pfam" id="PF07873">
    <property type="entry name" value="YabP"/>
    <property type="match status" value="1"/>
</dbReference>
<name>A0ABS9CQD1_9FIRM</name>
<protein>
    <submittedName>
        <fullName evidence="1">YabP/YqfC family sporulation protein</fullName>
    </submittedName>
</protein>
<gene>
    <name evidence="1" type="ORF">JQM67_10530</name>
</gene>
<evidence type="ECO:0000313" key="2">
    <source>
        <dbReference type="Proteomes" id="UP001299220"/>
    </source>
</evidence>
<dbReference type="EMBL" id="JAFBIT010000003">
    <property type="protein sequence ID" value="MCF2653037.1"/>
    <property type="molecule type" value="Genomic_DNA"/>
</dbReference>
<dbReference type="RefSeq" id="WP_235324064.1">
    <property type="nucleotide sequence ID" value="NZ_JAFBIT010000003.1"/>
</dbReference>
<proteinExistence type="predicted"/>
<dbReference type="Proteomes" id="UP001299220">
    <property type="component" value="Unassembled WGS sequence"/>
</dbReference>